<comment type="function">
    <text evidence="6">Bidirectionally degrades single-stranded DNA into large acid-insoluble oligonucleotides, which are then degraded further into small acid-soluble oligonucleotides.</text>
</comment>
<sequence length="68" mass="7611">MAKSATIEESFEKLDKIVSQLEDGSLSMNEAFKLYKEGVQLVNNCNNMLDKVEKQLVVLNGSEETDDV</sequence>
<dbReference type="InterPro" id="IPR003761">
    <property type="entry name" value="Exonuc_VII_S"/>
</dbReference>
<protein>
    <recommendedName>
        <fullName evidence="6">Exodeoxyribonuclease 7 small subunit</fullName>
        <ecNumber evidence="6">3.1.11.6</ecNumber>
    </recommendedName>
    <alternativeName>
        <fullName evidence="6">Exodeoxyribonuclease VII small subunit</fullName>
        <shortName evidence="6">Exonuclease VII small subunit</shortName>
    </alternativeName>
</protein>
<dbReference type="SUPFAM" id="SSF116842">
    <property type="entry name" value="XseB-like"/>
    <property type="match status" value="1"/>
</dbReference>
<comment type="catalytic activity">
    <reaction evidence="6">
        <text>Exonucleolytic cleavage in either 5'- to 3'- or 3'- to 5'-direction to yield nucleoside 5'-phosphates.</text>
        <dbReference type="EC" id="3.1.11.6"/>
    </reaction>
</comment>
<comment type="subcellular location">
    <subcellularLocation>
        <location evidence="6">Cytoplasm</location>
    </subcellularLocation>
</comment>
<dbReference type="Gene3D" id="1.10.287.1040">
    <property type="entry name" value="Exonuclease VII, small subunit"/>
    <property type="match status" value="1"/>
</dbReference>
<keyword evidence="8" id="KW-1185">Reference proteome</keyword>
<name>A0ABR7G0G8_9FIRM</name>
<dbReference type="HAMAP" id="MF_00337">
    <property type="entry name" value="Exonuc_7_S"/>
    <property type="match status" value="1"/>
</dbReference>
<dbReference type="Proteomes" id="UP000628463">
    <property type="component" value="Unassembled WGS sequence"/>
</dbReference>
<organism evidence="7 8">
    <name type="scientific">Lachnospira hominis</name>
    <name type="common">ex Liu et al. 2021</name>
    <dbReference type="NCBI Taxonomy" id="2763051"/>
    <lineage>
        <taxon>Bacteria</taxon>
        <taxon>Bacillati</taxon>
        <taxon>Bacillota</taxon>
        <taxon>Clostridia</taxon>
        <taxon>Lachnospirales</taxon>
        <taxon>Lachnospiraceae</taxon>
        <taxon>Lachnospira</taxon>
    </lineage>
</organism>
<dbReference type="PIRSF" id="PIRSF006488">
    <property type="entry name" value="Exonuc_VII_S"/>
    <property type="match status" value="1"/>
</dbReference>
<comment type="similarity">
    <text evidence="1 6">Belongs to the XseB family.</text>
</comment>
<evidence type="ECO:0000256" key="1">
    <source>
        <dbReference type="ARBA" id="ARBA00009998"/>
    </source>
</evidence>
<evidence type="ECO:0000256" key="2">
    <source>
        <dbReference type="ARBA" id="ARBA00022490"/>
    </source>
</evidence>
<gene>
    <name evidence="6 7" type="primary">xseB</name>
    <name evidence="7" type="ORF">H8S01_08165</name>
</gene>
<dbReference type="GO" id="GO:0008855">
    <property type="term" value="F:exodeoxyribonuclease VII activity"/>
    <property type="evidence" value="ECO:0007669"/>
    <property type="project" value="UniProtKB-EC"/>
</dbReference>
<comment type="subunit">
    <text evidence="6">Heterooligomer composed of large and small subunits.</text>
</comment>
<dbReference type="Pfam" id="PF02609">
    <property type="entry name" value="Exonuc_VII_S"/>
    <property type="match status" value="1"/>
</dbReference>
<dbReference type="EMBL" id="JACOPD010000005">
    <property type="protein sequence ID" value="MBC5680932.1"/>
    <property type="molecule type" value="Genomic_DNA"/>
</dbReference>
<comment type="caution">
    <text evidence="7">The sequence shown here is derived from an EMBL/GenBank/DDBJ whole genome shotgun (WGS) entry which is preliminary data.</text>
</comment>
<evidence type="ECO:0000313" key="7">
    <source>
        <dbReference type="EMBL" id="MBC5680932.1"/>
    </source>
</evidence>
<proteinExistence type="inferred from homology"/>
<evidence type="ECO:0000256" key="6">
    <source>
        <dbReference type="HAMAP-Rule" id="MF_00337"/>
    </source>
</evidence>
<evidence type="ECO:0000313" key="8">
    <source>
        <dbReference type="Proteomes" id="UP000628463"/>
    </source>
</evidence>
<keyword evidence="2 6" id="KW-0963">Cytoplasm</keyword>
<evidence type="ECO:0000256" key="3">
    <source>
        <dbReference type="ARBA" id="ARBA00022722"/>
    </source>
</evidence>
<dbReference type="NCBIfam" id="TIGR01280">
    <property type="entry name" value="xseB"/>
    <property type="match status" value="1"/>
</dbReference>
<dbReference type="PANTHER" id="PTHR34137:SF1">
    <property type="entry name" value="EXODEOXYRIBONUCLEASE 7 SMALL SUBUNIT"/>
    <property type="match status" value="1"/>
</dbReference>
<dbReference type="EC" id="3.1.11.6" evidence="6"/>
<dbReference type="PANTHER" id="PTHR34137">
    <property type="entry name" value="EXODEOXYRIBONUCLEASE 7 SMALL SUBUNIT"/>
    <property type="match status" value="1"/>
</dbReference>
<keyword evidence="3 6" id="KW-0540">Nuclease</keyword>
<dbReference type="RefSeq" id="WP_021866793.1">
    <property type="nucleotide sequence ID" value="NZ_JACOPD010000005.1"/>
</dbReference>
<evidence type="ECO:0000256" key="5">
    <source>
        <dbReference type="ARBA" id="ARBA00022839"/>
    </source>
</evidence>
<accession>A0ABR7G0G8</accession>
<keyword evidence="4 6" id="KW-0378">Hydrolase</keyword>
<keyword evidence="5 6" id="KW-0269">Exonuclease</keyword>
<dbReference type="InterPro" id="IPR037004">
    <property type="entry name" value="Exonuc_VII_ssu_sf"/>
</dbReference>
<reference evidence="7 8" key="1">
    <citation type="submission" date="2020-08" db="EMBL/GenBank/DDBJ databases">
        <title>Genome public.</title>
        <authorList>
            <person name="Liu C."/>
            <person name="Sun Q."/>
        </authorList>
    </citation>
    <scope>NUCLEOTIDE SEQUENCE [LARGE SCALE GENOMIC DNA]</scope>
    <source>
        <strain evidence="7 8">NSJ-43</strain>
    </source>
</reference>
<evidence type="ECO:0000256" key="4">
    <source>
        <dbReference type="ARBA" id="ARBA00022801"/>
    </source>
</evidence>